<dbReference type="AlphaFoldDB" id="A0A1I1JGV2"/>
<proteinExistence type="predicted"/>
<keyword evidence="2" id="KW-1185">Reference proteome</keyword>
<dbReference type="OrthoDB" id="9790776at2"/>
<dbReference type="Pfam" id="PF04390">
    <property type="entry name" value="LptE"/>
    <property type="match status" value="1"/>
</dbReference>
<dbReference type="STRING" id="623281.SAMN05421747_111119"/>
<evidence type="ECO:0000313" key="1">
    <source>
        <dbReference type="EMBL" id="SFC45858.1"/>
    </source>
</evidence>
<evidence type="ECO:0000313" key="2">
    <source>
        <dbReference type="Proteomes" id="UP000199577"/>
    </source>
</evidence>
<protein>
    <submittedName>
        <fullName evidence="1">Lipopolysaccharide-assembly</fullName>
    </submittedName>
</protein>
<reference evidence="1 2" key="1">
    <citation type="submission" date="2016-10" db="EMBL/GenBank/DDBJ databases">
        <authorList>
            <person name="de Groot N.N."/>
        </authorList>
    </citation>
    <scope>NUCLEOTIDE SEQUENCE [LARGE SCALE GENOMIC DNA]</scope>
    <source>
        <strain evidence="1 2">DSM 22900</strain>
    </source>
</reference>
<dbReference type="GO" id="GO:0043165">
    <property type="term" value="P:Gram-negative-bacterium-type cell outer membrane assembly"/>
    <property type="evidence" value="ECO:0007669"/>
    <property type="project" value="InterPro"/>
</dbReference>
<accession>A0A1I1JGV2</accession>
<sequence length="169" mass="18723">MTAKRFLVALASAVIVFIQACGVKYGFTGGSIPEGMKTYTVEFFENTAPIVYPTLSQSFTEALKDRIRNQSSLSQVSADGDAIFEGRITGYSITSAAVEAGTDRAALNRLTITVSVRYTNNIKPEDSFEQQFSRFKDFAGTVQSQEEALIRDINEMLTEDIFNRAFANW</sequence>
<gene>
    <name evidence="1" type="ORF">SAMN05421747_111119</name>
</gene>
<dbReference type="RefSeq" id="WP_090973950.1">
    <property type="nucleotide sequence ID" value="NZ_FOLL01000011.1"/>
</dbReference>
<dbReference type="PROSITE" id="PS51257">
    <property type="entry name" value="PROKAR_LIPOPROTEIN"/>
    <property type="match status" value="1"/>
</dbReference>
<dbReference type="InterPro" id="IPR007485">
    <property type="entry name" value="LPS_assembly_LptE"/>
</dbReference>
<name>A0A1I1JGV2_9SPHI</name>
<dbReference type="GO" id="GO:0019867">
    <property type="term" value="C:outer membrane"/>
    <property type="evidence" value="ECO:0007669"/>
    <property type="project" value="InterPro"/>
</dbReference>
<dbReference type="EMBL" id="FOLL01000011">
    <property type="protein sequence ID" value="SFC45858.1"/>
    <property type="molecule type" value="Genomic_DNA"/>
</dbReference>
<organism evidence="1 2">
    <name type="scientific">Parapedobacter composti</name>
    <dbReference type="NCBI Taxonomy" id="623281"/>
    <lineage>
        <taxon>Bacteria</taxon>
        <taxon>Pseudomonadati</taxon>
        <taxon>Bacteroidota</taxon>
        <taxon>Sphingobacteriia</taxon>
        <taxon>Sphingobacteriales</taxon>
        <taxon>Sphingobacteriaceae</taxon>
        <taxon>Parapedobacter</taxon>
    </lineage>
</organism>
<dbReference type="Proteomes" id="UP000199577">
    <property type="component" value="Unassembled WGS sequence"/>
</dbReference>